<sequence>MCLNKFTIFSSIALCFFASTVFGYFDSHQQSYHSGRYHFDKRHGGFHGGHGRGHHGLFGGLNSNLTEEQRQELKDIKDIIRKNDNNVTKQQAHDILQSFFEGIGGDALAHFNEIQTKFEAIKAKFSNFTANSNLSEAAKNFLSQVEAIRENMQITKAEEHKQIKALFDGASDEIKQELKSHRRHGHGHHGFGGRQRGGFGEKDDDQAFDGKHGIRFGRWH</sequence>
<reference evidence="2" key="1">
    <citation type="submission" date="2022-11" db="UniProtKB">
        <authorList>
            <consortium name="WormBaseParasite"/>
        </authorList>
    </citation>
    <scope>IDENTIFICATION</scope>
</reference>
<name>A0AC34FJX3_9BILA</name>
<proteinExistence type="predicted"/>
<evidence type="ECO:0000313" key="2">
    <source>
        <dbReference type="WBParaSite" id="ES5_v2.g17239.t1"/>
    </source>
</evidence>
<accession>A0AC34FJX3</accession>
<dbReference type="Proteomes" id="UP000887579">
    <property type="component" value="Unplaced"/>
</dbReference>
<dbReference type="WBParaSite" id="ES5_v2.g17239.t1">
    <property type="protein sequence ID" value="ES5_v2.g17239.t1"/>
    <property type="gene ID" value="ES5_v2.g17239"/>
</dbReference>
<organism evidence="1 2">
    <name type="scientific">Panagrolaimus sp. ES5</name>
    <dbReference type="NCBI Taxonomy" id="591445"/>
    <lineage>
        <taxon>Eukaryota</taxon>
        <taxon>Metazoa</taxon>
        <taxon>Ecdysozoa</taxon>
        <taxon>Nematoda</taxon>
        <taxon>Chromadorea</taxon>
        <taxon>Rhabditida</taxon>
        <taxon>Tylenchina</taxon>
        <taxon>Panagrolaimomorpha</taxon>
        <taxon>Panagrolaimoidea</taxon>
        <taxon>Panagrolaimidae</taxon>
        <taxon>Panagrolaimus</taxon>
    </lineage>
</organism>
<evidence type="ECO:0000313" key="1">
    <source>
        <dbReference type="Proteomes" id="UP000887579"/>
    </source>
</evidence>
<protein>
    <submittedName>
        <fullName evidence="2">DUF148 domain-containing protein</fullName>
    </submittedName>
</protein>